<dbReference type="OrthoDB" id="1921017at2759"/>
<protein>
    <submittedName>
        <fullName evidence="5">LysM domain-containing protein</fullName>
    </submittedName>
</protein>
<gene>
    <name evidence="5" type="ORF">CTI12_AA134100</name>
</gene>
<keyword evidence="2" id="KW-0843">Virulence</keyword>
<keyword evidence="6" id="KW-1185">Reference proteome</keyword>
<dbReference type="GO" id="GO:0008061">
    <property type="term" value="F:chitin binding"/>
    <property type="evidence" value="ECO:0007669"/>
    <property type="project" value="UniProtKB-KW"/>
</dbReference>
<evidence type="ECO:0000259" key="4">
    <source>
        <dbReference type="PROSITE" id="PS51782"/>
    </source>
</evidence>
<feature type="chain" id="PRO_5015402614" evidence="3">
    <location>
        <begin position="28"/>
        <end position="89"/>
    </location>
</feature>
<evidence type="ECO:0000256" key="3">
    <source>
        <dbReference type="SAM" id="SignalP"/>
    </source>
</evidence>
<accession>A0A2U1PN76</accession>
<name>A0A2U1PN76_ARTAN</name>
<sequence>MAVINNKAIICLLFAFALVSMMSTTESKRNSFFTPAVLVCNSVIGVKSGDTCFDIANNFNLSSKAFESINPNLNCDEMFVGEWICVKGQ</sequence>
<dbReference type="SMART" id="SM00257">
    <property type="entry name" value="LysM"/>
    <property type="match status" value="1"/>
</dbReference>
<dbReference type="PROSITE" id="PS51782">
    <property type="entry name" value="LYSM"/>
    <property type="match status" value="1"/>
</dbReference>
<evidence type="ECO:0000256" key="2">
    <source>
        <dbReference type="ARBA" id="ARBA00023026"/>
    </source>
</evidence>
<dbReference type="STRING" id="35608.A0A2U1PN76"/>
<evidence type="ECO:0000313" key="5">
    <source>
        <dbReference type="EMBL" id="PWA87206.1"/>
    </source>
</evidence>
<comment type="caution">
    <text evidence="5">The sequence shown here is derived from an EMBL/GenBank/DDBJ whole genome shotgun (WGS) entry which is preliminary data.</text>
</comment>
<dbReference type="InterPro" id="IPR036779">
    <property type="entry name" value="LysM_dom_sf"/>
</dbReference>
<reference evidence="5 6" key="1">
    <citation type="journal article" date="2018" name="Mol. Plant">
        <title>The genome of Artemisia annua provides insight into the evolution of Asteraceae family and artemisinin biosynthesis.</title>
        <authorList>
            <person name="Shen Q."/>
            <person name="Zhang L."/>
            <person name="Liao Z."/>
            <person name="Wang S."/>
            <person name="Yan T."/>
            <person name="Shi P."/>
            <person name="Liu M."/>
            <person name="Fu X."/>
            <person name="Pan Q."/>
            <person name="Wang Y."/>
            <person name="Lv Z."/>
            <person name="Lu X."/>
            <person name="Zhang F."/>
            <person name="Jiang W."/>
            <person name="Ma Y."/>
            <person name="Chen M."/>
            <person name="Hao X."/>
            <person name="Li L."/>
            <person name="Tang Y."/>
            <person name="Lv G."/>
            <person name="Zhou Y."/>
            <person name="Sun X."/>
            <person name="Brodelius P.E."/>
            <person name="Rose J.K.C."/>
            <person name="Tang K."/>
        </authorList>
    </citation>
    <scope>NUCLEOTIDE SEQUENCE [LARGE SCALE GENOMIC DNA]</scope>
    <source>
        <strain evidence="6">cv. Huhao1</strain>
        <tissue evidence="5">Leaf</tissue>
    </source>
</reference>
<dbReference type="AlphaFoldDB" id="A0A2U1PN76"/>
<dbReference type="PANTHER" id="PTHR34997">
    <property type="entry name" value="AM15"/>
    <property type="match status" value="1"/>
</dbReference>
<feature type="domain" description="LysM" evidence="4">
    <location>
        <begin position="42"/>
        <end position="86"/>
    </location>
</feature>
<proteinExistence type="predicted"/>
<dbReference type="SUPFAM" id="SSF54106">
    <property type="entry name" value="LysM domain"/>
    <property type="match status" value="1"/>
</dbReference>
<dbReference type="PANTHER" id="PTHR34997:SF1">
    <property type="entry name" value="PEPTIDOGLYCAN-BINDING LYSIN DOMAIN"/>
    <property type="match status" value="1"/>
</dbReference>
<evidence type="ECO:0000256" key="1">
    <source>
        <dbReference type="ARBA" id="ARBA00022669"/>
    </source>
</evidence>
<dbReference type="Gene3D" id="3.10.350.10">
    <property type="entry name" value="LysM domain"/>
    <property type="match status" value="1"/>
</dbReference>
<dbReference type="EMBL" id="PKPP01000937">
    <property type="protein sequence ID" value="PWA87206.1"/>
    <property type="molecule type" value="Genomic_DNA"/>
</dbReference>
<dbReference type="Pfam" id="PF01476">
    <property type="entry name" value="LysM"/>
    <property type="match status" value="1"/>
</dbReference>
<keyword evidence="3" id="KW-0732">Signal</keyword>
<keyword evidence="1" id="KW-0147">Chitin-binding</keyword>
<dbReference type="InterPro" id="IPR018392">
    <property type="entry name" value="LysM"/>
</dbReference>
<dbReference type="CDD" id="cd00118">
    <property type="entry name" value="LysM"/>
    <property type="match status" value="1"/>
</dbReference>
<feature type="signal peptide" evidence="3">
    <location>
        <begin position="1"/>
        <end position="27"/>
    </location>
</feature>
<evidence type="ECO:0000313" key="6">
    <source>
        <dbReference type="Proteomes" id="UP000245207"/>
    </source>
</evidence>
<organism evidence="5 6">
    <name type="scientific">Artemisia annua</name>
    <name type="common">Sweet wormwood</name>
    <dbReference type="NCBI Taxonomy" id="35608"/>
    <lineage>
        <taxon>Eukaryota</taxon>
        <taxon>Viridiplantae</taxon>
        <taxon>Streptophyta</taxon>
        <taxon>Embryophyta</taxon>
        <taxon>Tracheophyta</taxon>
        <taxon>Spermatophyta</taxon>
        <taxon>Magnoliopsida</taxon>
        <taxon>eudicotyledons</taxon>
        <taxon>Gunneridae</taxon>
        <taxon>Pentapetalae</taxon>
        <taxon>asterids</taxon>
        <taxon>campanulids</taxon>
        <taxon>Asterales</taxon>
        <taxon>Asteraceae</taxon>
        <taxon>Asteroideae</taxon>
        <taxon>Anthemideae</taxon>
        <taxon>Artemisiinae</taxon>
        <taxon>Artemisia</taxon>
    </lineage>
</organism>
<dbReference type="Proteomes" id="UP000245207">
    <property type="component" value="Unassembled WGS sequence"/>
</dbReference>
<dbReference type="InterPro" id="IPR052210">
    <property type="entry name" value="LysM1-like"/>
</dbReference>